<dbReference type="Proteomes" id="UP001480595">
    <property type="component" value="Unassembled WGS sequence"/>
</dbReference>
<gene>
    <name evidence="1" type="ORF">PG994_002684</name>
</gene>
<name>A0ABR1W739_9PEZI</name>
<keyword evidence="2" id="KW-1185">Reference proteome</keyword>
<accession>A0ABR1W739</accession>
<reference evidence="1 2" key="1">
    <citation type="submission" date="2023-01" db="EMBL/GenBank/DDBJ databases">
        <title>Analysis of 21 Apiospora genomes using comparative genomics revels a genus with tremendous synthesis potential of carbohydrate active enzymes and secondary metabolites.</title>
        <authorList>
            <person name="Sorensen T."/>
        </authorList>
    </citation>
    <scope>NUCLEOTIDE SEQUENCE [LARGE SCALE GENOMIC DNA]</scope>
    <source>
        <strain evidence="1 2">CBS 135458</strain>
    </source>
</reference>
<proteinExistence type="predicted"/>
<comment type="caution">
    <text evidence="1">The sequence shown here is derived from an EMBL/GenBank/DDBJ whole genome shotgun (WGS) entry which is preliminary data.</text>
</comment>
<protein>
    <submittedName>
        <fullName evidence="1">Uncharacterized protein</fullName>
    </submittedName>
</protein>
<dbReference type="EMBL" id="JAQQWL010000003">
    <property type="protein sequence ID" value="KAK8078877.1"/>
    <property type="molecule type" value="Genomic_DNA"/>
</dbReference>
<evidence type="ECO:0000313" key="2">
    <source>
        <dbReference type="Proteomes" id="UP001480595"/>
    </source>
</evidence>
<evidence type="ECO:0000313" key="1">
    <source>
        <dbReference type="EMBL" id="KAK8078877.1"/>
    </source>
</evidence>
<dbReference type="GeneID" id="92087156"/>
<sequence length="69" mass="7414">MTSVAASTATKSSAYAVPGFGRDCHFAWKESAISMMTLEGALEADGTCNTDFLDEDKLWVPDHDGLQKS</sequence>
<organism evidence="1 2">
    <name type="scientific">Apiospora phragmitis</name>
    <dbReference type="NCBI Taxonomy" id="2905665"/>
    <lineage>
        <taxon>Eukaryota</taxon>
        <taxon>Fungi</taxon>
        <taxon>Dikarya</taxon>
        <taxon>Ascomycota</taxon>
        <taxon>Pezizomycotina</taxon>
        <taxon>Sordariomycetes</taxon>
        <taxon>Xylariomycetidae</taxon>
        <taxon>Amphisphaeriales</taxon>
        <taxon>Apiosporaceae</taxon>
        <taxon>Apiospora</taxon>
    </lineage>
</organism>
<dbReference type="RefSeq" id="XP_066719948.1">
    <property type="nucleotide sequence ID" value="XM_066854093.1"/>
</dbReference>